<dbReference type="PRINTS" id="PR00313">
    <property type="entry name" value="CABNDNGRPT"/>
</dbReference>
<evidence type="ECO:0000313" key="1">
    <source>
        <dbReference type="EMBL" id="APZ95970.1"/>
    </source>
</evidence>
<keyword evidence="2" id="KW-1185">Reference proteome</keyword>
<gene>
    <name evidence="1" type="ORF">Fuma_05633</name>
</gene>
<dbReference type="Gene3D" id="2.160.20.160">
    <property type="match status" value="1"/>
</dbReference>
<accession>A0A1P8WPI5</accession>
<protein>
    <submittedName>
        <fullName evidence="1">Uncharacterized protein</fullName>
    </submittedName>
</protein>
<reference evidence="1 2" key="1">
    <citation type="journal article" date="2016" name="Front. Microbiol.">
        <title>Fuerstia marisgermanicae gen. nov., sp. nov., an Unusual Member of the Phylum Planctomycetes from the German Wadden Sea.</title>
        <authorList>
            <person name="Kohn T."/>
            <person name="Heuer A."/>
            <person name="Jogler M."/>
            <person name="Vollmers J."/>
            <person name="Boedeker C."/>
            <person name="Bunk B."/>
            <person name="Rast P."/>
            <person name="Borchert D."/>
            <person name="Glockner I."/>
            <person name="Freese H.M."/>
            <person name="Klenk H.P."/>
            <person name="Overmann J."/>
            <person name="Kaster A.K."/>
            <person name="Rohde M."/>
            <person name="Wiegand S."/>
            <person name="Jogler C."/>
        </authorList>
    </citation>
    <scope>NUCLEOTIDE SEQUENCE [LARGE SCALE GENOMIC DNA]</scope>
    <source>
        <strain evidence="1 2">NH11</strain>
    </source>
</reference>
<dbReference type="AlphaFoldDB" id="A0A1P8WPI5"/>
<dbReference type="RefSeq" id="WP_077027059.1">
    <property type="nucleotide sequence ID" value="NZ_CP017641.1"/>
</dbReference>
<name>A0A1P8WPI5_9PLAN</name>
<proteinExistence type="predicted"/>
<organism evidence="1 2">
    <name type="scientific">Fuerstiella marisgermanici</name>
    <dbReference type="NCBI Taxonomy" id="1891926"/>
    <lineage>
        <taxon>Bacteria</taxon>
        <taxon>Pseudomonadati</taxon>
        <taxon>Planctomycetota</taxon>
        <taxon>Planctomycetia</taxon>
        <taxon>Planctomycetales</taxon>
        <taxon>Planctomycetaceae</taxon>
        <taxon>Fuerstiella</taxon>
    </lineage>
</organism>
<dbReference type="EMBL" id="CP017641">
    <property type="protein sequence ID" value="APZ95970.1"/>
    <property type="molecule type" value="Genomic_DNA"/>
</dbReference>
<dbReference type="KEGG" id="fmr:Fuma_05633"/>
<dbReference type="OrthoDB" id="292934at2"/>
<evidence type="ECO:0000313" key="2">
    <source>
        <dbReference type="Proteomes" id="UP000187735"/>
    </source>
</evidence>
<dbReference type="Proteomes" id="UP000187735">
    <property type="component" value="Chromosome"/>
</dbReference>
<sequence length="320" mass="34824">MFGKSKKSRRQAKHVVTSGCVQSLEERRLMTGDVKVLLSSTDSRDLVINGDNSSNDILIEEVGIDRIRVTGQNGTRINGGMRPVTLTVTDDVNVNMNGGDDSVTIRNLNLDNAYHNDLNINLGSGRDTLNIEATDVARHVNAKGGDGNDYLGFREIHVGDLLVDGEYGDDRFRLNEVVADASVTLDGGEDWDSFEVRDSVVGNDLIVTGDSGDDRVFIDAIDVADDIRVNLGSGDDDVNIYSSDADDISVVGGTGDDSVGLSYNDVVDQLYVSLGAGNDDLYFPSNSVGRHYFDGGTGRDTWYSGIASYFWSWVNFYNFE</sequence>